<evidence type="ECO:0000256" key="12">
    <source>
        <dbReference type="ARBA" id="ARBA00023136"/>
    </source>
</evidence>
<evidence type="ECO:0000256" key="20">
    <source>
        <dbReference type="ARBA" id="ARBA00049548"/>
    </source>
</evidence>
<evidence type="ECO:0000256" key="16">
    <source>
        <dbReference type="ARBA" id="ARBA00026095"/>
    </source>
</evidence>
<dbReference type="GO" id="GO:0004497">
    <property type="term" value="F:monooxygenase activity"/>
    <property type="evidence" value="ECO:0007669"/>
    <property type="project" value="UniProtKB-ARBA"/>
</dbReference>
<comment type="cofactor">
    <cofactor evidence="1">
        <name>Fe cation</name>
        <dbReference type="ChEBI" id="CHEBI:24875"/>
    </cofactor>
</comment>
<comment type="pathway">
    <text evidence="3">Hormone biosynthesis.</text>
</comment>
<dbReference type="PANTHER" id="PTHR21266:SF32">
    <property type="entry name" value="CHOLESTEROL 7-DESATURASE NVD"/>
    <property type="match status" value="1"/>
</dbReference>
<keyword evidence="24" id="KW-1185">Reference proteome</keyword>
<evidence type="ECO:0000256" key="13">
    <source>
        <dbReference type="ARBA" id="ARBA00023221"/>
    </source>
</evidence>
<evidence type="ECO:0000256" key="19">
    <source>
        <dbReference type="ARBA" id="ARBA00047853"/>
    </source>
</evidence>
<dbReference type="GO" id="GO:0016020">
    <property type="term" value="C:membrane"/>
    <property type="evidence" value="ECO:0007669"/>
    <property type="project" value="UniProtKB-SubCell"/>
</dbReference>
<dbReference type="EC" id="1.14.19.21" evidence="16"/>
<dbReference type="SUPFAM" id="SSF50022">
    <property type="entry name" value="ISP domain"/>
    <property type="match status" value="1"/>
</dbReference>
<feature type="region of interest" description="Disordered" evidence="21">
    <location>
        <begin position="354"/>
        <end position="381"/>
    </location>
</feature>
<dbReference type="PROSITE" id="PS51296">
    <property type="entry name" value="RIESKE"/>
    <property type="match status" value="1"/>
</dbReference>
<name>A0A558AA38_9PSEU</name>
<dbReference type="Gene3D" id="2.102.10.10">
    <property type="entry name" value="Rieske [2Fe-2S] iron-sulphur domain"/>
    <property type="match status" value="1"/>
</dbReference>
<keyword evidence="7" id="KW-0442">Lipid degradation</keyword>
<dbReference type="GO" id="GO:0046872">
    <property type="term" value="F:metal ion binding"/>
    <property type="evidence" value="ECO:0007669"/>
    <property type="project" value="UniProtKB-KW"/>
</dbReference>
<dbReference type="PANTHER" id="PTHR21266">
    <property type="entry name" value="IRON-SULFUR DOMAIN CONTAINING PROTEIN"/>
    <property type="match status" value="1"/>
</dbReference>
<dbReference type="GO" id="GO:0005737">
    <property type="term" value="C:cytoplasm"/>
    <property type="evidence" value="ECO:0007669"/>
    <property type="project" value="TreeGrafter"/>
</dbReference>
<dbReference type="SUPFAM" id="SSF55961">
    <property type="entry name" value="Bet v1-like"/>
    <property type="match status" value="1"/>
</dbReference>
<dbReference type="InterPro" id="IPR017941">
    <property type="entry name" value="Rieske_2Fe-2S"/>
</dbReference>
<sequence>MSFPEPSHAVKLGGNDILKKTLREVGVVRLHGLDLELTGWFQVAWSGDIGPEQVVPLRYFGRDLVAYRGKDGVVRVHDRHCRHLGASLAHGGCVVDEGIQCPFHGWVWAPDGHNVSIPYQERPNKARKLGSWPVVERNESIYVWFDHAGREPYWDVPDALHDTPHAADREFHPAGPDARESFPDLRVHPQMVVENTVDPHHFRFVHRTPLSPVVLEEKVEGPQWWARVGFGKGWRDHAHDEDGALRTDTANTIEILWSGMGVSVNVEHMREGVRVITINTTPVEDGRSEIFATYWIDRAGDEESYRRRLAEAKLALPDDIKIWNHQIFLDPPALATEEARGFRRMRRWARQFYPGDVGENGPAGTGDTRAPGTEKLEAGAS</sequence>
<keyword evidence="4" id="KW-0812">Transmembrane</keyword>
<comment type="caution">
    <text evidence="23">The sequence shown here is derived from an EMBL/GenBank/DDBJ whole genome shotgun (WGS) entry which is preliminary data.</text>
</comment>
<evidence type="ECO:0000256" key="6">
    <source>
        <dbReference type="ARBA" id="ARBA00022723"/>
    </source>
</evidence>
<dbReference type="InterPro" id="IPR050584">
    <property type="entry name" value="Cholesterol_7-desaturase"/>
</dbReference>
<comment type="catalytic activity">
    <reaction evidence="19">
        <text>cholesterol + NADH + O2 + H(+) = 7-dehydrocholesterol + NAD(+) + 2 H2O</text>
        <dbReference type="Rhea" id="RHEA:51644"/>
        <dbReference type="ChEBI" id="CHEBI:15377"/>
        <dbReference type="ChEBI" id="CHEBI:15378"/>
        <dbReference type="ChEBI" id="CHEBI:15379"/>
        <dbReference type="ChEBI" id="CHEBI:16113"/>
        <dbReference type="ChEBI" id="CHEBI:17759"/>
        <dbReference type="ChEBI" id="CHEBI:57540"/>
        <dbReference type="ChEBI" id="CHEBI:57945"/>
        <dbReference type="EC" id="1.14.19.21"/>
    </reaction>
    <physiologicalReaction direction="left-to-right" evidence="19">
        <dbReference type="Rhea" id="RHEA:51645"/>
    </physiologicalReaction>
</comment>
<dbReference type="InterPro" id="IPR045605">
    <property type="entry name" value="KshA-like_C"/>
</dbReference>
<dbReference type="GO" id="GO:0170056">
    <property type="term" value="F:cholesterol 7-desaturase [NAD(P)H] activity"/>
    <property type="evidence" value="ECO:0007669"/>
    <property type="project" value="UniProtKB-EC"/>
</dbReference>
<dbReference type="InterPro" id="IPR036922">
    <property type="entry name" value="Rieske_2Fe-2S_sf"/>
</dbReference>
<evidence type="ECO:0000256" key="14">
    <source>
        <dbReference type="ARBA" id="ARBA00025712"/>
    </source>
</evidence>
<dbReference type="EMBL" id="VJZA01000029">
    <property type="protein sequence ID" value="TVT21123.1"/>
    <property type="molecule type" value="Genomic_DNA"/>
</dbReference>
<keyword evidence="8" id="KW-1133">Transmembrane helix</keyword>
<dbReference type="AlphaFoldDB" id="A0A558AA38"/>
<proteinExistence type="inferred from homology"/>
<dbReference type="GO" id="GO:0008203">
    <property type="term" value="P:cholesterol metabolic process"/>
    <property type="evidence" value="ECO:0007669"/>
    <property type="project" value="InterPro"/>
</dbReference>
<dbReference type="OrthoDB" id="5243643at2"/>
<evidence type="ECO:0000313" key="24">
    <source>
        <dbReference type="Proteomes" id="UP000318578"/>
    </source>
</evidence>
<keyword evidence="12" id="KW-0472">Membrane</keyword>
<evidence type="ECO:0000256" key="21">
    <source>
        <dbReference type="SAM" id="MobiDB-lite"/>
    </source>
</evidence>
<keyword evidence="13" id="KW-0443">Lipid metabolism</keyword>
<evidence type="ECO:0000259" key="22">
    <source>
        <dbReference type="PROSITE" id="PS51296"/>
    </source>
</evidence>
<evidence type="ECO:0000256" key="3">
    <source>
        <dbReference type="ARBA" id="ARBA00004972"/>
    </source>
</evidence>
<evidence type="ECO:0000256" key="5">
    <source>
        <dbReference type="ARBA" id="ARBA00022714"/>
    </source>
</evidence>
<evidence type="ECO:0000256" key="11">
    <source>
        <dbReference type="ARBA" id="ARBA00023014"/>
    </source>
</evidence>
<evidence type="ECO:0000256" key="7">
    <source>
        <dbReference type="ARBA" id="ARBA00022963"/>
    </source>
</evidence>
<dbReference type="Proteomes" id="UP000318578">
    <property type="component" value="Unassembled WGS sequence"/>
</dbReference>
<protein>
    <recommendedName>
        <fullName evidence="16">cholesterol 7-desaturase</fullName>
        <ecNumber evidence="16">1.14.19.21</ecNumber>
    </recommendedName>
    <alternativeName>
        <fullName evidence="17">Rieske-type oxygenase</fullName>
    </alternativeName>
</protein>
<dbReference type="Pfam" id="PF19298">
    <property type="entry name" value="KshA_C"/>
    <property type="match status" value="1"/>
</dbReference>
<comment type="pathway">
    <text evidence="14">Steroid hormone biosynthesis; dafachronic acid biosynthesis.</text>
</comment>
<comment type="catalytic activity">
    <reaction evidence="20">
        <text>cholesterol + NADPH + O2 + H(+) = 7-dehydrocholesterol + NADP(+) + 2 H2O</text>
        <dbReference type="Rhea" id="RHEA:45024"/>
        <dbReference type="ChEBI" id="CHEBI:15377"/>
        <dbReference type="ChEBI" id="CHEBI:15378"/>
        <dbReference type="ChEBI" id="CHEBI:15379"/>
        <dbReference type="ChEBI" id="CHEBI:16113"/>
        <dbReference type="ChEBI" id="CHEBI:17759"/>
        <dbReference type="ChEBI" id="CHEBI:57783"/>
        <dbReference type="ChEBI" id="CHEBI:58349"/>
        <dbReference type="EC" id="1.14.19.21"/>
    </reaction>
    <physiologicalReaction direction="left-to-right" evidence="20">
        <dbReference type="Rhea" id="RHEA:45025"/>
    </physiologicalReaction>
</comment>
<accession>A0A558AA38</accession>
<dbReference type="Pfam" id="PF00355">
    <property type="entry name" value="Rieske"/>
    <property type="match status" value="1"/>
</dbReference>
<dbReference type="Gene3D" id="3.90.380.10">
    <property type="entry name" value="Naphthalene 1,2-dioxygenase Alpha Subunit, Chain A, domain 1"/>
    <property type="match status" value="1"/>
</dbReference>
<comment type="subunit">
    <text evidence="18">Homotrimer. The two-component system 3-ketosteroid-9-alpha-monooxygenase is composed of an oxygenase component KshA and a reductase component KshB.</text>
</comment>
<reference evidence="23 24" key="1">
    <citation type="submission" date="2019-07" db="EMBL/GenBank/DDBJ databases">
        <title>New species of Amycolatopsis and Streptomyces.</title>
        <authorList>
            <person name="Duangmal K."/>
            <person name="Teo W.F.A."/>
            <person name="Lipun K."/>
        </authorList>
    </citation>
    <scope>NUCLEOTIDE SEQUENCE [LARGE SCALE GENOMIC DNA]</scope>
    <source>
        <strain evidence="23 24">JCM 30562</strain>
    </source>
</reference>
<evidence type="ECO:0000256" key="9">
    <source>
        <dbReference type="ARBA" id="ARBA00023002"/>
    </source>
</evidence>
<keyword evidence="13" id="KW-0753">Steroid metabolism</keyword>
<evidence type="ECO:0000256" key="18">
    <source>
        <dbReference type="ARBA" id="ARBA00046982"/>
    </source>
</evidence>
<evidence type="ECO:0000256" key="4">
    <source>
        <dbReference type="ARBA" id="ARBA00022692"/>
    </source>
</evidence>
<evidence type="ECO:0000313" key="23">
    <source>
        <dbReference type="EMBL" id="TVT21123.1"/>
    </source>
</evidence>
<comment type="similarity">
    <text evidence="15">Belongs to the cholesterol 7-desaturase family.</text>
</comment>
<evidence type="ECO:0000256" key="2">
    <source>
        <dbReference type="ARBA" id="ARBA00004370"/>
    </source>
</evidence>
<keyword evidence="10" id="KW-0408">Iron</keyword>
<evidence type="ECO:0000256" key="8">
    <source>
        <dbReference type="ARBA" id="ARBA00022989"/>
    </source>
</evidence>
<dbReference type="CDD" id="cd03469">
    <property type="entry name" value="Rieske_RO_Alpha_N"/>
    <property type="match status" value="1"/>
</dbReference>
<feature type="domain" description="Rieske" evidence="22">
    <location>
        <begin position="41"/>
        <end position="143"/>
    </location>
</feature>
<keyword evidence="5" id="KW-0001">2Fe-2S</keyword>
<dbReference type="GO" id="GO:0051537">
    <property type="term" value="F:2 iron, 2 sulfur cluster binding"/>
    <property type="evidence" value="ECO:0007669"/>
    <property type="project" value="UniProtKB-KW"/>
</dbReference>
<evidence type="ECO:0000256" key="1">
    <source>
        <dbReference type="ARBA" id="ARBA00001962"/>
    </source>
</evidence>
<feature type="compositionally biased region" description="Basic and acidic residues" evidence="21">
    <location>
        <begin position="372"/>
        <end position="381"/>
    </location>
</feature>
<evidence type="ECO:0000256" key="15">
    <source>
        <dbReference type="ARBA" id="ARBA00025729"/>
    </source>
</evidence>
<evidence type="ECO:0000256" key="17">
    <source>
        <dbReference type="ARBA" id="ARBA00030944"/>
    </source>
</evidence>
<keyword evidence="9" id="KW-0560">Oxidoreductase</keyword>
<dbReference type="GO" id="GO:0016042">
    <property type="term" value="P:lipid catabolic process"/>
    <property type="evidence" value="ECO:0007669"/>
    <property type="project" value="UniProtKB-KW"/>
</dbReference>
<keyword evidence="11" id="KW-0411">Iron-sulfur</keyword>
<organism evidence="23 24">
    <name type="scientific">Amycolatopsis acidiphila</name>
    <dbReference type="NCBI Taxonomy" id="715473"/>
    <lineage>
        <taxon>Bacteria</taxon>
        <taxon>Bacillati</taxon>
        <taxon>Actinomycetota</taxon>
        <taxon>Actinomycetes</taxon>
        <taxon>Pseudonocardiales</taxon>
        <taxon>Pseudonocardiaceae</taxon>
        <taxon>Amycolatopsis</taxon>
    </lineage>
</organism>
<comment type="subcellular location">
    <subcellularLocation>
        <location evidence="2">Membrane</location>
    </subcellularLocation>
</comment>
<gene>
    <name evidence="23" type="ORF">FNH06_18005</name>
</gene>
<keyword evidence="6" id="KW-0479">Metal-binding</keyword>
<evidence type="ECO:0000256" key="10">
    <source>
        <dbReference type="ARBA" id="ARBA00023004"/>
    </source>
</evidence>